<dbReference type="HOGENOM" id="CLU_2924554_0_0_1"/>
<evidence type="ECO:0000256" key="1">
    <source>
        <dbReference type="SAM" id="MobiDB-lite"/>
    </source>
</evidence>
<accession>Q176M8</accession>
<evidence type="ECO:0000313" key="2">
    <source>
        <dbReference type="EMBL" id="EAT42119.1"/>
    </source>
</evidence>
<sequence>MTGSSAAYKCAPSVPSNAGRRSGGLSKSTVASAVLSSLIRKRKHQRSRNHPPSRHCTDGWM</sequence>
<dbReference type="Proteomes" id="UP000682892">
    <property type="component" value="Unassembled WGS sequence"/>
</dbReference>
<reference evidence="2" key="2">
    <citation type="journal article" date="2007" name="Science">
        <title>Genome sequence of Aedes aegypti, a major arbovirus vector.</title>
        <authorList>
            <person name="Nene V."/>
            <person name="Wortman J.R."/>
            <person name="Lawson D."/>
            <person name="Haas B."/>
            <person name="Kodira C."/>
            <person name="Tu Z.J."/>
            <person name="Loftus B."/>
            <person name="Xi Z."/>
            <person name="Megy K."/>
            <person name="Grabherr M."/>
            <person name="Ren Q."/>
            <person name="Zdobnov E.M."/>
            <person name="Lobo N.F."/>
            <person name="Campbell K.S."/>
            <person name="Brown S.E."/>
            <person name="Bonaldo M.F."/>
            <person name="Zhu J."/>
            <person name="Sinkins S.P."/>
            <person name="Hogenkamp D.G."/>
            <person name="Amedeo P."/>
            <person name="Arensburger P."/>
            <person name="Atkinson P.W."/>
            <person name="Bidwell S."/>
            <person name="Biedler J."/>
            <person name="Birney E."/>
            <person name="Bruggner R.V."/>
            <person name="Costas J."/>
            <person name="Coy M.R."/>
            <person name="Crabtree J."/>
            <person name="Crawford M."/>
            <person name="Debruyn B."/>
            <person name="Decaprio D."/>
            <person name="Eiglmeier K."/>
            <person name="Eisenstadt E."/>
            <person name="El-Dorry H."/>
            <person name="Gelbart W.M."/>
            <person name="Gomes S.L."/>
            <person name="Hammond M."/>
            <person name="Hannick L.I."/>
            <person name="Hogan J.R."/>
            <person name="Holmes M.H."/>
            <person name="Jaffe D."/>
            <person name="Johnston J.S."/>
            <person name="Kennedy R.C."/>
            <person name="Koo H."/>
            <person name="Kravitz S."/>
            <person name="Kriventseva E.V."/>
            <person name="Kulp D."/>
            <person name="Labutti K."/>
            <person name="Lee E."/>
            <person name="Li S."/>
            <person name="Lovin D.D."/>
            <person name="Mao C."/>
            <person name="Mauceli E."/>
            <person name="Menck C.F."/>
            <person name="Miller J.R."/>
            <person name="Montgomery P."/>
            <person name="Mori A."/>
            <person name="Nascimento A.L."/>
            <person name="Naveira H.F."/>
            <person name="Nusbaum C."/>
            <person name="O'leary S."/>
            <person name="Orvis J."/>
            <person name="Pertea M."/>
            <person name="Quesneville H."/>
            <person name="Reidenbach K.R."/>
            <person name="Rogers Y.H."/>
            <person name="Roth C.W."/>
            <person name="Schneider J.R."/>
            <person name="Schatz M."/>
            <person name="Shumway M."/>
            <person name="Stanke M."/>
            <person name="Stinson E.O."/>
            <person name="Tubio J.M."/>
            <person name="Vanzee J.P."/>
            <person name="Verjovski-Almeida S."/>
            <person name="Werner D."/>
            <person name="White O."/>
            <person name="Wyder S."/>
            <person name="Zeng Q."/>
            <person name="Zhao Q."/>
            <person name="Zhao Y."/>
            <person name="Hill C.A."/>
            <person name="Raikhel A.S."/>
            <person name="Soares M.B."/>
            <person name="Knudson D.L."/>
            <person name="Lee N.H."/>
            <person name="Galagan J."/>
            <person name="Salzberg S.L."/>
            <person name="Paulsen I.T."/>
            <person name="Dimopoulos G."/>
            <person name="Collins F.H."/>
            <person name="Birren B."/>
            <person name="Fraser-Liggett C.M."/>
            <person name="Severson D.W."/>
        </authorList>
    </citation>
    <scope>NUCLEOTIDE SEQUENCE [LARGE SCALE GENOMIC DNA]</scope>
    <source>
        <strain evidence="2">Liverpool</strain>
    </source>
</reference>
<name>Q176M8_AEDAE</name>
<feature type="compositionally biased region" description="Polar residues" evidence="1">
    <location>
        <begin position="25"/>
        <end position="35"/>
    </location>
</feature>
<dbReference type="AlphaFoldDB" id="Q176M8"/>
<dbReference type="EMBL" id="CH477385">
    <property type="protein sequence ID" value="EAT42119.1"/>
    <property type="molecule type" value="Genomic_DNA"/>
</dbReference>
<protein>
    <submittedName>
        <fullName evidence="2">AAEL006325-PA</fullName>
    </submittedName>
</protein>
<dbReference type="PaxDb" id="7159-AAEL006325-PA"/>
<feature type="compositionally biased region" description="Basic residues" evidence="1">
    <location>
        <begin position="39"/>
        <end position="53"/>
    </location>
</feature>
<reference evidence="2" key="3">
    <citation type="submission" date="2012-09" db="EMBL/GenBank/DDBJ databases">
        <authorList>
            <consortium name="VectorBase"/>
        </authorList>
    </citation>
    <scope>NUCLEOTIDE SEQUENCE</scope>
    <source>
        <strain evidence="2">Liverpool</strain>
    </source>
</reference>
<organism evidence="2 3">
    <name type="scientific">Aedes aegypti</name>
    <name type="common">Yellowfever mosquito</name>
    <name type="synonym">Culex aegypti</name>
    <dbReference type="NCBI Taxonomy" id="7159"/>
    <lineage>
        <taxon>Eukaryota</taxon>
        <taxon>Metazoa</taxon>
        <taxon>Ecdysozoa</taxon>
        <taxon>Arthropoda</taxon>
        <taxon>Hexapoda</taxon>
        <taxon>Insecta</taxon>
        <taxon>Pterygota</taxon>
        <taxon>Neoptera</taxon>
        <taxon>Endopterygota</taxon>
        <taxon>Diptera</taxon>
        <taxon>Nematocera</taxon>
        <taxon>Culicoidea</taxon>
        <taxon>Culicidae</taxon>
        <taxon>Culicinae</taxon>
        <taxon>Aedini</taxon>
        <taxon>Aedes</taxon>
        <taxon>Stegomyia</taxon>
    </lineage>
</organism>
<evidence type="ECO:0000313" key="3">
    <source>
        <dbReference type="Proteomes" id="UP000682892"/>
    </source>
</evidence>
<proteinExistence type="predicted"/>
<feature type="region of interest" description="Disordered" evidence="1">
    <location>
        <begin position="1"/>
        <end position="61"/>
    </location>
</feature>
<gene>
    <name evidence="2" type="ORF">AaeL_AAEL006325</name>
</gene>
<reference evidence="2" key="1">
    <citation type="submission" date="2005-10" db="EMBL/GenBank/DDBJ databases">
        <authorList>
            <person name="Loftus B.J."/>
            <person name="Nene V.M."/>
            <person name="Hannick L.I."/>
            <person name="Bidwell S."/>
            <person name="Haas B."/>
            <person name="Amedeo P."/>
            <person name="Orvis J."/>
            <person name="Wortman J.R."/>
            <person name="White O.R."/>
            <person name="Salzberg S."/>
            <person name="Shumway M."/>
            <person name="Koo H."/>
            <person name="Zhao Y."/>
            <person name="Holmes M."/>
            <person name="Miller J."/>
            <person name="Schatz M."/>
            <person name="Pop M."/>
            <person name="Pai G."/>
            <person name="Utterback T."/>
            <person name="Rogers Y.-H."/>
            <person name="Kravitz S."/>
            <person name="Fraser C.M."/>
        </authorList>
    </citation>
    <scope>NUCLEOTIDE SEQUENCE</scope>
    <source>
        <strain evidence="2">Liverpool</strain>
    </source>
</reference>